<name>A0A3L6SFM8_PANMI</name>
<evidence type="ECO:0000256" key="2">
    <source>
        <dbReference type="ARBA" id="ARBA00023295"/>
    </source>
</evidence>
<feature type="chain" id="PRO_5018317794" evidence="3">
    <location>
        <begin position="32"/>
        <end position="193"/>
    </location>
</feature>
<accession>A0A3L6SFM8</accession>
<dbReference type="AlphaFoldDB" id="A0A3L6SFM8"/>
<evidence type="ECO:0000256" key="3">
    <source>
        <dbReference type="SAM" id="SignalP"/>
    </source>
</evidence>
<protein>
    <submittedName>
        <fullName evidence="5">Xyloglucan endotransglucosylase/hydrolase protein 31-like</fullName>
    </submittedName>
</protein>
<sequence length="193" mass="21460">MARSVQQAAALLLATACTLALLTLQLQPCAGQQQPPSPGYYPSATLRPLSFSKGYRTLWGPQHQTLSPDGRSLTLWMDRSPGSGFKSARAYRNGYFGASVRVQPGYTAGVNTAFYLSNSEEYPGHHDEIDMELLGTIPGEPYTLQTNVGDGTIVGREMRFHLWFDPTADFHHYAIIWNPDQILFLVDDVPIRR</sequence>
<comment type="caution">
    <text evidence="5">The sequence shown here is derived from an EMBL/GenBank/DDBJ whole genome shotgun (WGS) entry which is preliminary data.</text>
</comment>
<dbReference type="InterPro" id="IPR013320">
    <property type="entry name" value="ConA-like_dom_sf"/>
</dbReference>
<reference evidence="6" key="1">
    <citation type="journal article" date="2019" name="Nat. Commun.">
        <title>The genome of broomcorn millet.</title>
        <authorList>
            <person name="Zou C."/>
            <person name="Miki D."/>
            <person name="Li D."/>
            <person name="Tang Q."/>
            <person name="Xiao L."/>
            <person name="Rajput S."/>
            <person name="Deng P."/>
            <person name="Jia W."/>
            <person name="Huang R."/>
            <person name="Zhang M."/>
            <person name="Sun Y."/>
            <person name="Hu J."/>
            <person name="Fu X."/>
            <person name="Schnable P.S."/>
            <person name="Li F."/>
            <person name="Zhang H."/>
            <person name="Feng B."/>
            <person name="Zhu X."/>
            <person name="Liu R."/>
            <person name="Schnable J.C."/>
            <person name="Zhu J.-K."/>
            <person name="Zhang H."/>
        </authorList>
    </citation>
    <scope>NUCLEOTIDE SEQUENCE [LARGE SCALE GENOMIC DNA]</scope>
</reference>
<dbReference type="Pfam" id="PF00722">
    <property type="entry name" value="Glyco_hydro_16"/>
    <property type="match status" value="1"/>
</dbReference>
<dbReference type="PANTHER" id="PTHR31062">
    <property type="entry name" value="XYLOGLUCAN ENDOTRANSGLUCOSYLASE/HYDROLASE PROTEIN 8-RELATED"/>
    <property type="match status" value="1"/>
</dbReference>
<evidence type="ECO:0000256" key="1">
    <source>
        <dbReference type="ARBA" id="ARBA00022801"/>
    </source>
</evidence>
<dbReference type="Gene3D" id="2.60.120.200">
    <property type="match status" value="1"/>
</dbReference>
<dbReference type="InterPro" id="IPR044791">
    <property type="entry name" value="Beta-glucanase/XTH"/>
</dbReference>
<feature type="domain" description="GH16" evidence="4">
    <location>
        <begin position="30"/>
        <end position="193"/>
    </location>
</feature>
<dbReference type="EMBL" id="PQIB02000005">
    <property type="protein sequence ID" value="RLN19364.1"/>
    <property type="molecule type" value="Genomic_DNA"/>
</dbReference>
<feature type="signal peptide" evidence="3">
    <location>
        <begin position="1"/>
        <end position="31"/>
    </location>
</feature>
<organism evidence="5 6">
    <name type="scientific">Panicum miliaceum</name>
    <name type="common">Proso millet</name>
    <name type="synonym">Broomcorn millet</name>
    <dbReference type="NCBI Taxonomy" id="4540"/>
    <lineage>
        <taxon>Eukaryota</taxon>
        <taxon>Viridiplantae</taxon>
        <taxon>Streptophyta</taxon>
        <taxon>Embryophyta</taxon>
        <taxon>Tracheophyta</taxon>
        <taxon>Spermatophyta</taxon>
        <taxon>Magnoliopsida</taxon>
        <taxon>Liliopsida</taxon>
        <taxon>Poales</taxon>
        <taxon>Poaceae</taxon>
        <taxon>PACMAD clade</taxon>
        <taxon>Panicoideae</taxon>
        <taxon>Panicodae</taxon>
        <taxon>Paniceae</taxon>
        <taxon>Panicinae</taxon>
        <taxon>Panicum</taxon>
        <taxon>Panicum sect. Panicum</taxon>
    </lineage>
</organism>
<keyword evidence="1" id="KW-0378">Hydrolase</keyword>
<evidence type="ECO:0000259" key="4">
    <source>
        <dbReference type="PROSITE" id="PS51762"/>
    </source>
</evidence>
<dbReference type="PROSITE" id="PS51762">
    <property type="entry name" value="GH16_2"/>
    <property type="match status" value="1"/>
</dbReference>
<keyword evidence="6" id="KW-1185">Reference proteome</keyword>
<evidence type="ECO:0000313" key="6">
    <source>
        <dbReference type="Proteomes" id="UP000275267"/>
    </source>
</evidence>
<dbReference type="InterPro" id="IPR000757">
    <property type="entry name" value="Beta-glucanase-like"/>
</dbReference>
<dbReference type="GO" id="GO:0005975">
    <property type="term" value="P:carbohydrate metabolic process"/>
    <property type="evidence" value="ECO:0007669"/>
    <property type="project" value="InterPro"/>
</dbReference>
<dbReference type="PROSITE" id="PS51257">
    <property type="entry name" value="PROKAR_LIPOPROTEIN"/>
    <property type="match status" value="1"/>
</dbReference>
<gene>
    <name evidence="5" type="ORF">C2845_PM02G20980</name>
</gene>
<evidence type="ECO:0000313" key="5">
    <source>
        <dbReference type="EMBL" id="RLN19364.1"/>
    </source>
</evidence>
<dbReference type="GO" id="GO:0004553">
    <property type="term" value="F:hydrolase activity, hydrolyzing O-glycosyl compounds"/>
    <property type="evidence" value="ECO:0007669"/>
    <property type="project" value="InterPro"/>
</dbReference>
<proteinExistence type="predicted"/>
<keyword evidence="3" id="KW-0732">Signal</keyword>
<dbReference type="SUPFAM" id="SSF49899">
    <property type="entry name" value="Concanavalin A-like lectins/glucanases"/>
    <property type="match status" value="1"/>
</dbReference>
<keyword evidence="2" id="KW-0326">Glycosidase</keyword>
<dbReference type="OrthoDB" id="4781at2759"/>
<dbReference type="Proteomes" id="UP000275267">
    <property type="component" value="Unassembled WGS sequence"/>
</dbReference>
<dbReference type="STRING" id="4540.A0A3L6SFM8"/>